<feature type="transmembrane region" description="Helical" evidence="1">
    <location>
        <begin position="159"/>
        <end position="182"/>
    </location>
</feature>
<comment type="caution">
    <text evidence="2">The sequence shown here is derived from an EMBL/GenBank/DDBJ whole genome shotgun (WGS) entry which is preliminary data.</text>
</comment>
<keyword evidence="1" id="KW-0812">Transmembrane</keyword>
<keyword evidence="1" id="KW-1133">Transmembrane helix</keyword>
<proteinExistence type="predicted"/>
<feature type="transmembrane region" description="Helical" evidence="1">
    <location>
        <begin position="133"/>
        <end position="153"/>
    </location>
</feature>
<dbReference type="AlphaFoldDB" id="A0A7W9WYU8"/>
<evidence type="ECO:0000313" key="2">
    <source>
        <dbReference type="EMBL" id="MBB6133372.1"/>
    </source>
</evidence>
<dbReference type="NCBIfam" id="NF041560">
    <property type="entry name" value="T6SS_Burk_ExIF"/>
    <property type="match status" value="1"/>
</dbReference>
<dbReference type="InterPro" id="IPR048130">
    <property type="entry name" value="T6SS_ExIF-like"/>
</dbReference>
<keyword evidence="1" id="KW-0472">Membrane</keyword>
<reference evidence="2 3" key="1">
    <citation type="submission" date="2020-08" db="EMBL/GenBank/DDBJ databases">
        <title>The Agave Microbiome: Exploring the role of microbial communities in plant adaptations to desert environments.</title>
        <authorList>
            <person name="Partida-Martinez L.P."/>
        </authorList>
    </citation>
    <scope>NUCLEOTIDE SEQUENCE [LARGE SCALE GENOMIC DNA]</scope>
    <source>
        <strain evidence="2 3">AT3.2</strain>
    </source>
</reference>
<gene>
    <name evidence="2" type="ORF">HD842_001483</name>
</gene>
<evidence type="ECO:0000313" key="3">
    <source>
        <dbReference type="Proteomes" id="UP000540787"/>
    </source>
</evidence>
<dbReference type="Proteomes" id="UP000540787">
    <property type="component" value="Unassembled WGS sequence"/>
</dbReference>
<accession>A0A7W9WYU8</accession>
<keyword evidence="3" id="KW-1185">Reference proteome</keyword>
<name>A0A7W9WYU8_9BURK</name>
<evidence type="ECO:0000256" key="1">
    <source>
        <dbReference type="SAM" id="Phobius"/>
    </source>
</evidence>
<sequence length="231" mass="25382">MDETTYEVIEGVIENLNVYDADVNYLANSEANSRAAGIFSVLQAATGSPGAAHSAQASNDAGDPVEAYSMTVGGKTIHGSFWKTTFQNGEHVKVVAFREGSIFHAIAVADPENQVIWMQPHCERGVVEQRKYLVRNSLIFVVFVFAALAFLVKDEEMKLWLYLACGTSTSAGILFFTVGMSWGDLMTFAKRMSRVGAALQLESPDDINLARSTRKMIKTGKPELPMGVYYY</sequence>
<protein>
    <submittedName>
        <fullName evidence="2">Uncharacterized protein</fullName>
    </submittedName>
</protein>
<dbReference type="EMBL" id="JACHBX010000001">
    <property type="protein sequence ID" value="MBB6133372.1"/>
    <property type="molecule type" value="Genomic_DNA"/>
</dbReference>
<dbReference type="RefSeq" id="WP_183552752.1">
    <property type="nucleotide sequence ID" value="NZ_JACHBX010000001.1"/>
</dbReference>
<organism evidence="2 3">
    <name type="scientific">Massilia aurea</name>
    <dbReference type="NCBI Taxonomy" id="373040"/>
    <lineage>
        <taxon>Bacteria</taxon>
        <taxon>Pseudomonadati</taxon>
        <taxon>Pseudomonadota</taxon>
        <taxon>Betaproteobacteria</taxon>
        <taxon>Burkholderiales</taxon>
        <taxon>Oxalobacteraceae</taxon>
        <taxon>Telluria group</taxon>
        <taxon>Massilia</taxon>
    </lineage>
</organism>